<reference evidence="2" key="1">
    <citation type="journal article" date="2019" name="Int. J. Syst. Evol. Microbiol.">
        <title>The Global Catalogue of Microorganisms (GCM) 10K type strain sequencing project: providing services to taxonomists for standard genome sequencing and annotation.</title>
        <authorList>
            <consortium name="The Broad Institute Genomics Platform"/>
            <consortium name="The Broad Institute Genome Sequencing Center for Infectious Disease"/>
            <person name="Wu L."/>
            <person name="Ma J."/>
        </authorList>
    </citation>
    <scope>NUCLEOTIDE SEQUENCE [LARGE SCALE GENOMIC DNA]</scope>
    <source>
        <strain evidence="2">CECT 7956</strain>
    </source>
</reference>
<gene>
    <name evidence="1" type="ORF">ACFOOI_20290</name>
</gene>
<keyword evidence="1" id="KW-0808">Transferase</keyword>
<name>A0ABV7Z1B8_9BACT</name>
<evidence type="ECO:0000313" key="1">
    <source>
        <dbReference type="EMBL" id="MFC3813015.1"/>
    </source>
</evidence>
<dbReference type="SUPFAM" id="SSF53448">
    <property type="entry name" value="Nucleotide-diphospho-sugar transferases"/>
    <property type="match status" value="1"/>
</dbReference>
<protein>
    <submittedName>
        <fullName evidence="1">Glycosyl transferase</fullName>
    </submittedName>
</protein>
<organism evidence="1 2">
    <name type="scientific">Lacihabitans lacunae</name>
    <dbReference type="NCBI Taxonomy" id="1028214"/>
    <lineage>
        <taxon>Bacteria</taxon>
        <taxon>Pseudomonadati</taxon>
        <taxon>Bacteroidota</taxon>
        <taxon>Cytophagia</taxon>
        <taxon>Cytophagales</taxon>
        <taxon>Leadbetterellaceae</taxon>
        <taxon>Lacihabitans</taxon>
    </lineage>
</organism>
<accession>A0ABV7Z1B8</accession>
<dbReference type="Gene3D" id="3.90.550.10">
    <property type="entry name" value="Spore Coat Polysaccharide Biosynthesis Protein SpsA, Chain A"/>
    <property type="match status" value="1"/>
</dbReference>
<sequence length="331" mass="39150">MPQKFAFTICSINYLAQARVLQETLERTNPDYEFVIGLCDRVEGSGVDASKLEGLKLLEVHQIGIEGFDEMCDRYDITELNTAIKPFYFDYFFKTRADIESVIYFDPDIEIFDKLDRIESGLAENNIILTPHFYTPIFDNYSRTEQQMFVNGIYNLGFLAVSRSAETSKFLHWWMTKLKTECYMDIQNGMFVDQLYCNMVPLYFEGVKIDKYPGFNISYWNLHERQLTFKDGKYFSNGEPLVFYHYSGIDIKDPVSISRWQNRFDLNNRPDLVALFDNYRSLLKKYHNDYLKTIRCFYLKPAVVVPKKSILKRILTSITFRVYHFFEKLPI</sequence>
<comment type="caution">
    <text evidence="1">The sequence shown here is derived from an EMBL/GenBank/DDBJ whole genome shotgun (WGS) entry which is preliminary data.</text>
</comment>
<dbReference type="RefSeq" id="WP_379839921.1">
    <property type="nucleotide sequence ID" value="NZ_JBHRYQ010000001.1"/>
</dbReference>
<dbReference type="InterPro" id="IPR029044">
    <property type="entry name" value="Nucleotide-diphossugar_trans"/>
</dbReference>
<keyword evidence="2" id="KW-1185">Reference proteome</keyword>
<dbReference type="EMBL" id="JBHRYQ010000001">
    <property type="protein sequence ID" value="MFC3813015.1"/>
    <property type="molecule type" value="Genomic_DNA"/>
</dbReference>
<dbReference type="GO" id="GO:0016740">
    <property type="term" value="F:transferase activity"/>
    <property type="evidence" value="ECO:0007669"/>
    <property type="project" value="UniProtKB-KW"/>
</dbReference>
<evidence type="ECO:0000313" key="2">
    <source>
        <dbReference type="Proteomes" id="UP001595616"/>
    </source>
</evidence>
<dbReference type="Proteomes" id="UP001595616">
    <property type="component" value="Unassembled WGS sequence"/>
</dbReference>
<proteinExistence type="predicted"/>